<dbReference type="PRINTS" id="PR00084">
    <property type="entry name" value="MTLDHDRGNASE"/>
</dbReference>
<dbReference type="Pfam" id="PF01232">
    <property type="entry name" value="Mannitol_dh"/>
    <property type="match status" value="1"/>
</dbReference>
<dbReference type="Gene3D" id="3.40.50.720">
    <property type="entry name" value="NAD(P)-binding Rossmann-like Domain"/>
    <property type="match status" value="1"/>
</dbReference>
<accession>A0ABV5AKK4</accession>
<dbReference type="RefSeq" id="WP_275474033.1">
    <property type="nucleotide sequence ID" value="NZ_CP162940.1"/>
</dbReference>
<dbReference type="NCBIfam" id="NF002969">
    <property type="entry name" value="PRK03643.1"/>
    <property type="match status" value="1"/>
</dbReference>
<dbReference type="Pfam" id="PF08125">
    <property type="entry name" value="Mannitol_dh_C"/>
    <property type="match status" value="1"/>
</dbReference>
<comment type="caution">
    <text evidence="6">The sequence shown here is derived from an EMBL/GenBank/DDBJ whole genome shotgun (WGS) entry which is preliminary data.</text>
</comment>
<name>A0ABV5AKK4_9BACL</name>
<dbReference type="InterPro" id="IPR000669">
    <property type="entry name" value="Mannitol_DH"/>
</dbReference>
<dbReference type="PANTHER" id="PTHR30524:SF0">
    <property type="entry name" value="ALTRONATE OXIDOREDUCTASE-RELATED"/>
    <property type="match status" value="1"/>
</dbReference>
<keyword evidence="7" id="KW-1185">Reference proteome</keyword>
<keyword evidence="2" id="KW-0520">NAD</keyword>
<organism evidence="6 7">
    <name type="scientific">Alicyclobacillus fastidiosus</name>
    <dbReference type="NCBI Taxonomy" id="392011"/>
    <lineage>
        <taxon>Bacteria</taxon>
        <taxon>Bacillati</taxon>
        <taxon>Bacillota</taxon>
        <taxon>Bacilli</taxon>
        <taxon>Bacillales</taxon>
        <taxon>Alicyclobacillaceae</taxon>
        <taxon>Alicyclobacillus</taxon>
    </lineage>
</organism>
<dbReference type="Proteomes" id="UP001579974">
    <property type="component" value="Unassembled WGS sequence"/>
</dbReference>
<proteinExistence type="predicted"/>
<dbReference type="SUPFAM" id="SSF48179">
    <property type="entry name" value="6-phosphogluconate dehydrogenase C-terminal domain-like"/>
    <property type="match status" value="1"/>
</dbReference>
<gene>
    <name evidence="6" type="ORF">KKP3000_001770</name>
</gene>
<dbReference type="InterPro" id="IPR008927">
    <property type="entry name" value="6-PGluconate_DH-like_C_sf"/>
</dbReference>
<dbReference type="InterPro" id="IPR013118">
    <property type="entry name" value="Mannitol_DH_C"/>
</dbReference>
<sequence length="510" mass="57304">MTGNRDRSLLSHDVCPDKGLLALPERVLQIGEGNFLRGFVDWMIHGLNQHDLFRGRIVVVAPRTTGAPNIDRLNRQDGLFTVWLRGVQQGVQVEEREIVSSVSRGIDPYQHWGEFLGCAENPEIDIVVSNTTESGIQYTPEDFKSGTPVQSFPGKLTAYLYHRYCHFDGAASAGMTIVPCELIDNNGDKLREIVLHHADDWQLPRSFTEWVQSHNHFCNTLVDRIVTGFPQGEDADDLLSALPYRDELVTVGEPFHLWVIEADERLKSAWPFEKIGMNAHYVTDVTPYRIQKVRILNGAHTAMCALGLLSGLQTVGEVMDQPILGLFVRRLIDEEIVPTLLASVPAIDKATVEEFAGSVVDRFRNPFVHHELNSITLNGLSKIRVRLIPTLYEYYQNREQVPALLAASIAAQLLFYRNADSHTERWIIRDDPEMVQMIADIWREEATVGLEATISTLLGTTELWSQDLNEIDGLREGIAVFIHSVRTHGIIAALESVVRQCGQSRGNVAR</sequence>
<dbReference type="InterPro" id="IPR036291">
    <property type="entry name" value="NAD(P)-bd_dom_sf"/>
</dbReference>
<feature type="domain" description="Mannitol dehydrogenase C-terminal" evidence="5">
    <location>
        <begin position="284"/>
        <end position="479"/>
    </location>
</feature>
<evidence type="ECO:0000256" key="3">
    <source>
        <dbReference type="ARBA" id="ARBA00048615"/>
    </source>
</evidence>
<dbReference type="InterPro" id="IPR013328">
    <property type="entry name" value="6PGD_dom2"/>
</dbReference>
<reference evidence="6 7" key="1">
    <citation type="journal article" date="2024" name="Int. J. Mol. Sci.">
        <title>Exploration of Alicyclobacillus spp. Genome in Search of Antibiotic Resistance.</title>
        <authorList>
            <person name="Bucka-Kolendo J."/>
            <person name="Kiousi D.E."/>
            <person name="Dekowska A."/>
            <person name="Mikolajczuk-Szczyrba A."/>
            <person name="Karadedos D.M."/>
            <person name="Michael P."/>
            <person name="Galanis A."/>
            <person name="Sokolowska B."/>
        </authorList>
    </citation>
    <scope>NUCLEOTIDE SEQUENCE [LARGE SCALE GENOMIC DNA]</scope>
    <source>
        <strain evidence="6 7">KKP 3000</strain>
    </source>
</reference>
<dbReference type="Gene3D" id="1.10.1040.10">
    <property type="entry name" value="N-(1-d-carboxylethyl)-l-norvaline Dehydrogenase, domain 2"/>
    <property type="match status" value="1"/>
</dbReference>
<evidence type="ECO:0000313" key="7">
    <source>
        <dbReference type="Proteomes" id="UP001579974"/>
    </source>
</evidence>
<dbReference type="EMBL" id="JBDXSU010000024">
    <property type="protein sequence ID" value="MFB5192565.1"/>
    <property type="molecule type" value="Genomic_DNA"/>
</dbReference>
<evidence type="ECO:0000259" key="5">
    <source>
        <dbReference type="Pfam" id="PF08125"/>
    </source>
</evidence>
<dbReference type="InterPro" id="IPR013131">
    <property type="entry name" value="Mannitol_DH_N"/>
</dbReference>
<protein>
    <submittedName>
        <fullName evidence="6">Tagaturonate reductase</fullName>
    </submittedName>
</protein>
<dbReference type="SUPFAM" id="SSF51735">
    <property type="entry name" value="NAD(P)-binding Rossmann-fold domains"/>
    <property type="match status" value="1"/>
</dbReference>
<evidence type="ECO:0000256" key="1">
    <source>
        <dbReference type="ARBA" id="ARBA00023002"/>
    </source>
</evidence>
<keyword evidence="1" id="KW-0560">Oxidoreductase</keyword>
<evidence type="ECO:0000313" key="6">
    <source>
        <dbReference type="EMBL" id="MFB5192565.1"/>
    </source>
</evidence>
<comment type="catalytic activity">
    <reaction evidence="3">
        <text>D-mannitol 1-phosphate + NAD(+) = beta-D-fructose 6-phosphate + NADH + H(+)</text>
        <dbReference type="Rhea" id="RHEA:19661"/>
        <dbReference type="ChEBI" id="CHEBI:15378"/>
        <dbReference type="ChEBI" id="CHEBI:57540"/>
        <dbReference type="ChEBI" id="CHEBI:57634"/>
        <dbReference type="ChEBI" id="CHEBI:57945"/>
        <dbReference type="ChEBI" id="CHEBI:61381"/>
        <dbReference type="EC" id="1.1.1.17"/>
    </reaction>
</comment>
<evidence type="ECO:0000259" key="4">
    <source>
        <dbReference type="Pfam" id="PF01232"/>
    </source>
</evidence>
<dbReference type="PANTHER" id="PTHR30524">
    <property type="entry name" value="MANNITOL-1-PHOSPHATE 5-DEHYDROGENASE"/>
    <property type="match status" value="1"/>
</dbReference>
<feature type="domain" description="Mannitol dehydrogenase N-terminal" evidence="4">
    <location>
        <begin position="26"/>
        <end position="265"/>
    </location>
</feature>
<evidence type="ECO:0000256" key="2">
    <source>
        <dbReference type="ARBA" id="ARBA00023027"/>
    </source>
</evidence>